<comment type="catalytic activity">
    <reaction evidence="2">
        <text>Thiol-dependent hydrolysis of ester, thioester, amide, peptide and isopeptide bonds formed by the C-terminal Gly of ubiquitin (a 76-residue protein attached to proteins as an intracellular targeting signal).</text>
        <dbReference type="EC" id="3.4.19.12"/>
    </reaction>
</comment>
<keyword evidence="2" id="KW-0645">Protease</keyword>
<comment type="similarity">
    <text evidence="1 2">Belongs to the MINDY deubiquitinase family. FAM63 subfamily.</text>
</comment>
<dbReference type="GO" id="GO:0004843">
    <property type="term" value="F:cysteine-type deubiquitinase activity"/>
    <property type="evidence" value="ECO:0007669"/>
    <property type="project" value="UniProtKB-UniRule"/>
</dbReference>
<proteinExistence type="inferred from homology"/>
<dbReference type="GO" id="GO:0071944">
    <property type="term" value="C:cell periphery"/>
    <property type="evidence" value="ECO:0007669"/>
    <property type="project" value="TreeGrafter"/>
</dbReference>
<dbReference type="Pfam" id="PF04424">
    <property type="entry name" value="MINDY_DUB"/>
    <property type="match status" value="2"/>
</dbReference>
<feature type="domain" description="MINDY deubiquitinase" evidence="4">
    <location>
        <begin position="410"/>
        <end position="453"/>
    </location>
</feature>
<dbReference type="GO" id="GO:0016807">
    <property type="term" value="F:cysteine-type carboxypeptidase activity"/>
    <property type="evidence" value="ECO:0007669"/>
    <property type="project" value="TreeGrafter"/>
</dbReference>
<dbReference type="InterPro" id="IPR033979">
    <property type="entry name" value="MINDY_domain"/>
</dbReference>
<feature type="region of interest" description="Disordered" evidence="3">
    <location>
        <begin position="491"/>
        <end position="515"/>
    </location>
</feature>
<evidence type="ECO:0000256" key="3">
    <source>
        <dbReference type="SAM" id="MobiDB-lite"/>
    </source>
</evidence>
<dbReference type="GO" id="GO:1990380">
    <property type="term" value="F:K48-linked deubiquitinase activity"/>
    <property type="evidence" value="ECO:0007669"/>
    <property type="project" value="UniProtKB-UniRule"/>
</dbReference>
<protein>
    <recommendedName>
        <fullName evidence="2">Ubiquitin carboxyl-terminal hydrolase</fullName>
        <ecNumber evidence="2">3.4.19.12</ecNumber>
    </recommendedName>
</protein>
<organism evidence="5">
    <name type="scientific">Timema poppense</name>
    <name type="common">Walking stick</name>
    <dbReference type="NCBI Taxonomy" id="170557"/>
    <lineage>
        <taxon>Eukaryota</taxon>
        <taxon>Metazoa</taxon>
        <taxon>Ecdysozoa</taxon>
        <taxon>Arthropoda</taxon>
        <taxon>Hexapoda</taxon>
        <taxon>Insecta</taxon>
        <taxon>Pterygota</taxon>
        <taxon>Neoptera</taxon>
        <taxon>Polyneoptera</taxon>
        <taxon>Phasmatodea</taxon>
        <taxon>Timematodea</taxon>
        <taxon>Timematoidea</taxon>
        <taxon>Timematidae</taxon>
        <taxon>Timema</taxon>
    </lineage>
</organism>
<dbReference type="GO" id="GO:0005829">
    <property type="term" value="C:cytosol"/>
    <property type="evidence" value="ECO:0007669"/>
    <property type="project" value="TreeGrafter"/>
</dbReference>
<reference evidence="5" key="1">
    <citation type="submission" date="2020-11" db="EMBL/GenBank/DDBJ databases">
        <authorList>
            <person name="Tran Van P."/>
        </authorList>
    </citation>
    <scope>NUCLEOTIDE SEQUENCE</scope>
</reference>
<dbReference type="PANTHER" id="PTHR18063">
    <property type="entry name" value="NF-E2 INDUCIBLE PROTEIN"/>
    <property type="match status" value="1"/>
</dbReference>
<dbReference type="GO" id="GO:0006508">
    <property type="term" value="P:proteolysis"/>
    <property type="evidence" value="ECO:0007669"/>
    <property type="project" value="UniProtKB-KW"/>
</dbReference>
<dbReference type="EMBL" id="OD001055">
    <property type="protein sequence ID" value="CAD7400442.1"/>
    <property type="molecule type" value="Genomic_DNA"/>
</dbReference>
<comment type="function">
    <text evidence="2">Hydrolase that can specifically remove 'Lys-48'-linked conjugated ubiquitin from proteins. Has exodeubiquitinase activity and has a preference for long polyubiquitin chains. May play a regulatory role at the level of protein turnover.</text>
</comment>
<feature type="region of interest" description="Disordered" evidence="3">
    <location>
        <begin position="1"/>
        <end position="28"/>
    </location>
</feature>
<dbReference type="GO" id="GO:0140934">
    <property type="term" value="F:histone deubiquitinase activity"/>
    <property type="evidence" value="ECO:0007669"/>
    <property type="project" value="UniProtKB-UniRule"/>
</dbReference>
<dbReference type="PANTHER" id="PTHR18063:SF6">
    <property type="entry name" value="UBIQUITIN CARBOXYL-TERMINAL HYDROLASE"/>
    <property type="match status" value="1"/>
</dbReference>
<evidence type="ECO:0000256" key="2">
    <source>
        <dbReference type="RuleBase" id="RU367139"/>
    </source>
</evidence>
<evidence type="ECO:0000259" key="4">
    <source>
        <dbReference type="Pfam" id="PF04424"/>
    </source>
</evidence>
<feature type="compositionally biased region" description="Polar residues" evidence="3">
    <location>
        <begin position="497"/>
        <end position="514"/>
    </location>
</feature>
<evidence type="ECO:0000256" key="1">
    <source>
        <dbReference type="ARBA" id="ARBA00006616"/>
    </source>
</evidence>
<dbReference type="GO" id="GO:0071108">
    <property type="term" value="P:protein K48-linked deubiquitination"/>
    <property type="evidence" value="ECO:0007669"/>
    <property type="project" value="TreeGrafter"/>
</dbReference>
<feature type="compositionally biased region" description="Basic and acidic residues" evidence="3">
    <location>
        <begin position="13"/>
        <end position="28"/>
    </location>
</feature>
<accession>A0A7R9CQW1</accession>
<name>A0A7R9CQW1_TIMPO</name>
<dbReference type="GO" id="GO:0036435">
    <property type="term" value="F:K48-linked polyubiquitin modification-dependent protein binding"/>
    <property type="evidence" value="ECO:0007669"/>
    <property type="project" value="UniProtKB-UniRule"/>
</dbReference>
<keyword evidence="2" id="KW-0833">Ubl conjugation pathway</keyword>
<dbReference type="AlphaFoldDB" id="A0A7R9CQW1"/>
<dbReference type="InterPro" id="IPR007518">
    <property type="entry name" value="MINDY"/>
</dbReference>
<gene>
    <name evidence="5" type="ORF">TPSB3V08_LOCUS2605</name>
</gene>
<keyword evidence="2" id="KW-0378">Hydrolase</keyword>
<evidence type="ECO:0000313" key="5">
    <source>
        <dbReference type="EMBL" id="CAD7400442.1"/>
    </source>
</evidence>
<keyword evidence="2" id="KW-0788">Thiol protease</keyword>
<sequence length="525" mass="57953">MDQPTPAAGESLRAPEPRPGEADLGHGQERSILNATDYLPGHPCPAGGPTTPSLMRLKTRAGGYQDKLPDASVPGKTTLYGLVKRFRDTGSVKDRTESGRSVLTSLSLQIVFDRTGSILSDLSGVTQLNYEQNVYDAIAILPHLHTGLDVNVKFTGVQDFEYTPECIIFDLLNIPLYHGWLVDPQAQDTVKSLGNLGYNQLVENIVINKDSTDSELFSRAVIAEEFLEKTASQLTYHGLCELNSALRNDELAVFFRNNHFSTIVKKKVSNPSKKAVCEPLVVSQELSAVSTLRVLIAQFPPHRYTLPANNLVFVSTLRVLPVQCPRLTLSLQISSNRDAKPKALIGQESAPKPPPPLKDGTCKTSFGVQCWESKAVQACVYNRLHRSYSLLISASWSMTAEHTTINSKQHTSPSRNNELFQLVTDQGFLLEPRVVWESLSNIENDGYFVDGHFLPVPQNALETSSVITHQQLIGHDNDLASQLQDREQRQSFKSENDSVPSMQDLAQSNTTTPAVRNKKGSCTLF</sequence>
<dbReference type="EC" id="3.4.19.12" evidence="2"/>
<feature type="domain" description="MINDY deubiquitinase" evidence="4">
    <location>
        <begin position="123"/>
        <end position="267"/>
    </location>
</feature>